<dbReference type="Pfam" id="PF05742">
    <property type="entry name" value="TANGO2"/>
    <property type="match status" value="1"/>
</dbReference>
<dbReference type="GO" id="GO:0007030">
    <property type="term" value="P:Golgi organization"/>
    <property type="evidence" value="ECO:0007669"/>
    <property type="project" value="TreeGrafter"/>
</dbReference>
<dbReference type="EMBL" id="CAJVCH010386407">
    <property type="protein sequence ID" value="CAG7817124.1"/>
    <property type="molecule type" value="Genomic_DNA"/>
</dbReference>
<evidence type="ECO:0000313" key="1">
    <source>
        <dbReference type="EMBL" id="CAG7817124.1"/>
    </source>
</evidence>
<protein>
    <recommendedName>
        <fullName evidence="3">Ser/Thr-rich protein T10 in DGCR region</fullName>
    </recommendedName>
</protein>
<dbReference type="PANTHER" id="PTHR17985">
    <property type="entry name" value="SER/THR-RICH PROTEIN T10 IN DGCR REGION"/>
    <property type="match status" value="1"/>
</dbReference>
<dbReference type="OrthoDB" id="191601at2759"/>
<dbReference type="AlphaFoldDB" id="A0A8J2PK88"/>
<reference evidence="1" key="1">
    <citation type="submission" date="2021-06" db="EMBL/GenBank/DDBJ databases">
        <authorList>
            <person name="Hodson N. C."/>
            <person name="Mongue J. A."/>
            <person name="Jaron S. K."/>
        </authorList>
    </citation>
    <scope>NUCLEOTIDE SEQUENCE</scope>
</reference>
<comment type="caution">
    <text evidence="1">The sequence shown here is derived from an EMBL/GenBank/DDBJ whole genome shotgun (WGS) entry which is preliminary data.</text>
</comment>
<dbReference type="InterPro" id="IPR008551">
    <property type="entry name" value="TANGO2"/>
</dbReference>
<evidence type="ECO:0000313" key="2">
    <source>
        <dbReference type="Proteomes" id="UP000708208"/>
    </source>
</evidence>
<name>A0A8J2PK88_9HEXA</name>
<evidence type="ECO:0008006" key="3">
    <source>
        <dbReference type="Google" id="ProtNLM"/>
    </source>
</evidence>
<keyword evidence="2" id="KW-1185">Reference proteome</keyword>
<accession>A0A8J2PK88</accession>
<dbReference type="Proteomes" id="UP000708208">
    <property type="component" value="Unassembled WGS sequence"/>
</dbReference>
<sequence>MCILFMSTSSCPKEDKYKLILAANRDENYSRLSRKAHFWPPDSNIVAGQDVEPGKEGGTWLGMNKQGKVAALLNMPPKPNTVKSQKLGRGL</sequence>
<proteinExistence type="predicted"/>
<organism evidence="1 2">
    <name type="scientific">Allacma fusca</name>
    <dbReference type="NCBI Taxonomy" id="39272"/>
    <lineage>
        <taxon>Eukaryota</taxon>
        <taxon>Metazoa</taxon>
        <taxon>Ecdysozoa</taxon>
        <taxon>Arthropoda</taxon>
        <taxon>Hexapoda</taxon>
        <taxon>Collembola</taxon>
        <taxon>Symphypleona</taxon>
        <taxon>Sminthuridae</taxon>
        <taxon>Allacma</taxon>
    </lineage>
</organism>
<dbReference type="GO" id="GO:0005794">
    <property type="term" value="C:Golgi apparatus"/>
    <property type="evidence" value="ECO:0007669"/>
    <property type="project" value="TreeGrafter"/>
</dbReference>
<gene>
    <name evidence="1" type="ORF">AFUS01_LOCUS27707</name>
</gene>
<dbReference type="GO" id="GO:0009306">
    <property type="term" value="P:protein secretion"/>
    <property type="evidence" value="ECO:0007669"/>
    <property type="project" value="TreeGrafter"/>
</dbReference>
<dbReference type="PANTHER" id="PTHR17985:SF8">
    <property type="entry name" value="TRANSPORT AND GOLGI ORGANIZATION PROTEIN 2 HOMOLOG"/>
    <property type="match status" value="1"/>
</dbReference>